<dbReference type="STRING" id="10228.B3RLU0"/>
<reference evidence="3 4" key="1">
    <citation type="journal article" date="2008" name="Nature">
        <title>The Trichoplax genome and the nature of placozoans.</title>
        <authorList>
            <person name="Srivastava M."/>
            <person name="Begovic E."/>
            <person name="Chapman J."/>
            <person name="Putnam N.H."/>
            <person name="Hellsten U."/>
            <person name="Kawashima T."/>
            <person name="Kuo A."/>
            <person name="Mitros T."/>
            <person name="Salamov A."/>
            <person name="Carpenter M.L."/>
            <person name="Signorovitch A.Y."/>
            <person name="Moreno M.A."/>
            <person name="Kamm K."/>
            <person name="Grimwood J."/>
            <person name="Schmutz J."/>
            <person name="Shapiro H."/>
            <person name="Grigoriev I.V."/>
            <person name="Buss L.W."/>
            <person name="Schierwater B."/>
            <person name="Dellaporta S.L."/>
            <person name="Rokhsar D.S."/>
        </authorList>
    </citation>
    <scope>NUCLEOTIDE SEQUENCE [LARGE SCALE GENOMIC DNA]</scope>
    <source>
        <strain evidence="3 4">Grell-BS-1999</strain>
    </source>
</reference>
<dbReference type="eggNOG" id="ENOG502QVMY">
    <property type="taxonomic scope" value="Eukaryota"/>
</dbReference>
<dbReference type="Pfam" id="PF19037">
    <property type="entry name" value="Fuz_longin_2"/>
    <property type="match status" value="1"/>
</dbReference>
<dbReference type="InterPro" id="IPR043972">
    <property type="entry name" value="FUZ/MON1/HPS1_longin_1"/>
</dbReference>
<evidence type="ECO:0000313" key="4">
    <source>
        <dbReference type="Proteomes" id="UP000009022"/>
    </source>
</evidence>
<dbReference type="OrthoDB" id="74835at2759"/>
<feature type="domain" description="FUZ/MON1/HPS1 first Longin" evidence="1">
    <location>
        <begin position="3"/>
        <end position="97"/>
    </location>
</feature>
<proteinExistence type="predicted"/>
<evidence type="ECO:0000259" key="1">
    <source>
        <dbReference type="Pfam" id="PF19036"/>
    </source>
</evidence>
<dbReference type="GO" id="GO:0016192">
    <property type="term" value="P:vesicle-mediated transport"/>
    <property type="evidence" value="ECO:0007669"/>
    <property type="project" value="InterPro"/>
</dbReference>
<dbReference type="PhylomeDB" id="B3RLU0"/>
<dbReference type="EMBL" id="DS985241">
    <property type="protein sequence ID" value="EDV28845.1"/>
    <property type="molecule type" value="Genomic_DNA"/>
</dbReference>
<organism evidence="3 4">
    <name type="scientific">Trichoplax adhaerens</name>
    <name type="common">Trichoplax reptans</name>
    <dbReference type="NCBI Taxonomy" id="10228"/>
    <lineage>
        <taxon>Eukaryota</taxon>
        <taxon>Metazoa</taxon>
        <taxon>Placozoa</taxon>
        <taxon>Uniplacotomia</taxon>
        <taxon>Trichoplacea</taxon>
        <taxon>Trichoplacidae</taxon>
        <taxon>Trichoplax</taxon>
    </lineage>
</organism>
<evidence type="ECO:0000259" key="2">
    <source>
        <dbReference type="Pfam" id="PF19037"/>
    </source>
</evidence>
<dbReference type="HOGENOM" id="CLU_041212_1_0_1"/>
<accession>B3RLU0</accession>
<keyword evidence="4" id="KW-1185">Reference proteome</keyword>
<dbReference type="CTD" id="6749262"/>
<feature type="domain" description="FUZ/MON1/HPS1 second Longin" evidence="2">
    <location>
        <begin position="140"/>
        <end position="223"/>
    </location>
</feature>
<dbReference type="PANTHER" id="PTHR13559:SF1">
    <property type="entry name" value="PROTEIN FUZZY HOMOLOG"/>
    <property type="match status" value="1"/>
</dbReference>
<dbReference type="Pfam" id="PF19036">
    <property type="entry name" value="Fuz_longin_1"/>
    <property type="match status" value="1"/>
</dbReference>
<evidence type="ECO:0000313" key="3">
    <source>
        <dbReference type="EMBL" id="EDV28845.1"/>
    </source>
</evidence>
<name>B3RLU0_TRIAD</name>
<dbReference type="PANTHER" id="PTHR13559">
    <property type="entry name" value="INTRACELLULAR TRAFFIC PROTEIN-RELATED"/>
    <property type="match status" value="1"/>
</dbReference>
<dbReference type="InterPro" id="IPR026069">
    <property type="entry name" value="Fuzzy"/>
</dbReference>
<dbReference type="RefSeq" id="XP_002108047.1">
    <property type="nucleotide sequence ID" value="XM_002108011.1"/>
</dbReference>
<dbReference type="GO" id="GO:1905515">
    <property type="term" value="P:non-motile cilium assembly"/>
    <property type="evidence" value="ECO:0000318"/>
    <property type="project" value="GO_Central"/>
</dbReference>
<dbReference type="KEGG" id="tad:TRIADDRAFT_52122"/>
<dbReference type="Proteomes" id="UP000009022">
    <property type="component" value="Unassembled WGS sequence"/>
</dbReference>
<dbReference type="GeneID" id="6749262"/>
<dbReference type="AlphaFoldDB" id="B3RLU0"/>
<dbReference type="InterPro" id="IPR043971">
    <property type="entry name" value="FUZ/MON1/HPS1_longin_2"/>
</dbReference>
<sequence length="372" mass="41547">MAYVIALTSGGGVPLFTRTIGDYEALPFPTVGSLNGVHMFTETHGAKLLSTRTQNAKIVWQVFNDSITIIIVTVDDGASDVHLKTLLQFIYNAMSIYFLIDKLLEESLLIGHITGCLDTTAFTDIDVLQDCLEAFVGWCNTEFGCVLINGKLAASTTRWWNLPSTDSILLSLLISAMVHSASKDIAIYLPATFPDVPHRLMTFQILDGVEVCVLCGSTPSHNEVLQNQILDSYWRSCIDILKNDMRNAPKVLPPSITLDFGILGRKCLATFVRALSNFTGIDDSAAIDMDENIIDEDNTPVETYMCSDEYKLHALHKKNYQCFIMFSKDVPVYALRSVLSSTCYMDIQYLKFNTWVEMNMLVRAENMNVRAL</sequence>
<gene>
    <name evidence="3" type="ORF">TRIADDRAFT_52122</name>
</gene>
<protein>
    <submittedName>
        <fullName evidence="3">Uncharacterized protein</fullName>
    </submittedName>
</protein>
<dbReference type="FunCoup" id="B3RLU0">
    <property type="interactions" value="945"/>
</dbReference>
<dbReference type="InParanoid" id="B3RLU0"/>